<name>A0A1C4ZA13_MICEC</name>
<dbReference type="SUPFAM" id="SSF56801">
    <property type="entry name" value="Acetyl-CoA synthetase-like"/>
    <property type="match status" value="1"/>
</dbReference>
<dbReference type="Pfam" id="PF00501">
    <property type="entry name" value="AMP-binding"/>
    <property type="match status" value="1"/>
</dbReference>
<dbReference type="RefSeq" id="WP_143740313.1">
    <property type="nucleotide sequence ID" value="NZ_LT607413.1"/>
</dbReference>
<dbReference type="InParanoid" id="A0A1C4ZA13"/>
<dbReference type="AlphaFoldDB" id="A0A1C4ZA13"/>
<dbReference type="InterPro" id="IPR042099">
    <property type="entry name" value="ANL_N_sf"/>
</dbReference>
<reference evidence="3" key="1">
    <citation type="submission" date="2016-06" db="EMBL/GenBank/DDBJ databases">
        <authorList>
            <person name="Varghese N."/>
            <person name="Submissions Spin"/>
        </authorList>
    </citation>
    <scope>NUCLEOTIDE SEQUENCE [LARGE SCALE GENOMIC DNA]</scope>
    <source>
        <strain evidence="3">DSM 43816</strain>
    </source>
</reference>
<proteinExistence type="predicted"/>
<organism evidence="2 3">
    <name type="scientific">Micromonospora echinospora</name>
    <name type="common">Micromonospora purpurea</name>
    <dbReference type="NCBI Taxonomy" id="1877"/>
    <lineage>
        <taxon>Bacteria</taxon>
        <taxon>Bacillati</taxon>
        <taxon>Actinomycetota</taxon>
        <taxon>Actinomycetes</taxon>
        <taxon>Micromonosporales</taxon>
        <taxon>Micromonosporaceae</taxon>
        <taxon>Micromonospora</taxon>
    </lineage>
</organism>
<evidence type="ECO:0000313" key="2">
    <source>
        <dbReference type="EMBL" id="SCF29832.1"/>
    </source>
</evidence>
<dbReference type="EMBL" id="LT607413">
    <property type="protein sequence ID" value="SCF29832.1"/>
    <property type="molecule type" value="Genomic_DNA"/>
</dbReference>
<gene>
    <name evidence="2" type="ORF">GA0070618_4972</name>
</gene>
<keyword evidence="2" id="KW-0436">Ligase</keyword>
<feature type="domain" description="AMP-dependent synthetase/ligase" evidence="1">
    <location>
        <begin position="37"/>
        <end position="207"/>
    </location>
</feature>
<sequence length="360" mass="37990">MLIGSAPVPFVAETGPGDVAALSRAATAGSGGQLVASGGTTGRIKVTSIAHHQGVPRLLRDWRPLGPGDVLLNLFRPGRLWGAHYFYNALAAGCAASVLPMGPVAAHDLPDWWDTLADTGVTALAGAPSVLAEFAAAAAPLRPTLPVRTVIWVGEPLTTARRDAIRAAFPDAGLWGNYGSIETYVIAVNDPACDPAVLHLLPDQVLEVDCDGTLLSRHGEGWPAPAQRYRLGDRVTSAACPCGRGDGLRVLGRADDRVKFFNTLLCLGDLLEAAREAPGVADAQLALTMDPRDASSLAAVEIRYRGGAAPGLREYVLRRVYALDAIAGAQPDAVRFVRVDRLAHNDRTGKITPYLTLEHP</sequence>
<accession>A0A1C4ZA13</accession>
<protein>
    <submittedName>
        <fullName evidence="2">Phenylacetate-CoA ligase</fullName>
    </submittedName>
</protein>
<dbReference type="GO" id="GO:0016874">
    <property type="term" value="F:ligase activity"/>
    <property type="evidence" value="ECO:0007669"/>
    <property type="project" value="UniProtKB-KW"/>
</dbReference>
<dbReference type="Proteomes" id="UP000198253">
    <property type="component" value="Chromosome I"/>
</dbReference>
<keyword evidence="3" id="KW-1185">Reference proteome</keyword>
<evidence type="ECO:0000259" key="1">
    <source>
        <dbReference type="Pfam" id="PF00501"/>
    </source>
</evidence>
<evidence type="ECO:0000313" key="3">
    <source>
        <dbReference type="Proteomes" id="UP000198253"/>
    </source>
</evidence>
<dbReference type="InterPro" id="IPR000873">
    <property type="entry name" value="AMP-dep_synth/lig_dom"/>
</dbReference>
<dbReference type="OrthoDB" id="580775at2"/>
<dbReference type="Gene3D" id="3.40.50.12780">
    <property type="entry name" value="N-terminal domain of ligase-like"/>
    <property type="match status" value="1"/>
</dbReference>